<dbReference type="OrthoDB" id="3246050at2759"/>
<dbReference type="Proteomes" id="UP000265663">
    <property type="component" value="Unassembled WGS sequence"/>
</dbReference>
<dbReference type="PANTHER" id="PTHR38117:SF2">
    <property type="entry name" value="NACHT AND WD40 DOMAIN PROTEIN"/>
    <property type="match status" value="1"/>
</dbReference>
<evidence type="ECO:0000256" key="1">
    <source>
        <dbReference type="SAM" id="MobiDB-lite"/>
    </source>
</evidence>
<sequence>MREESTNTREDKMPRTAVFTTITPLPAGITRKSVLDMYHDHLAMIDLNPLVVERFMCKPPAYAPTDEYWAKWYTIKDRVSYLPGKLATGSVSYHACFTDTADGLSTHVYAPLGLDIQGKWTVGGRLAGEPKPPNEPGLETPRHGLYIREDVKMTCSSLLLSFVKRTFKDSHGQLVDKLVERAHILESSFANERLQQLRGIDPGERMGHGDILIALPPDLEISLPDQHLQVPTPRYVSHTRSRSDPILSPGFSSSETLAEYSESAGPSSQKLSDRQISFVYMHDEKPLALSAPEQASFLLPATTYNGDASPRRERPISMDPVTPAVTEPERVISLLPFSPHSTQPPQQSHDFLNMPKTPYSGRERPISFTFPFDPKQPFDRKSNSEPSPSKQQNLLDDIDDAIDEFMYTLPAPQFATLPATRYNAADSPTLSNATYAPAAPVTAAPTSAPVPVLSSAKYEAKHERKDSFMPYAPFVPVDNDEPPPVPLKDDKYRKGSIRG</sequence>
<protein>
    <recommendedName>
        <fullName evidence="2">DUF7053 domain-containing protein</fullName>
    </recommendedName>
</protein>
<feature type="region of interest" description="Disordered" evidence="1">
    <location>
        <begin position="233"/>
        <end position="271"/>
    </location>
</feature>
<feature type="region of interest" description="Disordered" evidence="1">
    <location>
        <begin position="471"/>
        <end position="499"/>
    </location>
</feature>
<keyword evidence="4" id="KW-1185">Reference proteome</keyword>
<organism evidence="3 4">
    <name type="scientific">Pyrenophora seminiperda CCB06</name>
    <dbReference type="NCBI Taxonomy" id="1302712"/>
    <lineage>
        <taxon>Eukaryota</taxon>
        <taxon>Fungi</taxon>
        <taxon>Dikarya</taxon>
        <taxon>Ascomycota</taxon>
        <taxon>Pezizomycotina</taxon>
        <taxon>Dothideomycetes</taxon>
        <taxon>Pleosporomycetidae</taxon>
        <taxon>Pleosporales</taxon>
        <taxon>Pleosporineae</taxon>
        <taxon>Pleosporaceae</taxon>
        <taxon>Pyrenophora</taxon>
    </lineage>
</organism>
<dbReference type="Pfam" id="PF23155">
    <property type="entry name" value="DUF7053"/>
    <property type="match status" value="1"/>
</dbReference>
<dbReference type="PANTHER" id="PTHR38117">
    <property type="entry name" value="NACHT AND WD40 DOMAIN PROTEIN"/>
    <property type="match status" value="1"/>
</dbReference>
<feature type="domain" description="DUF7053" evidence="2">
    <location>
        <begin position="15"/>
        <end position="183"/>
    </location>
</feature>
<reference evidence="3 4" key="1">
    <citation type="journal article" date="2014" name="PLoS ONE">
        <title>De novo Genome Assembly of the Fungal Plant Pathogen Pyrenophora semeniperda.</title>
        <authorList>
            <person name="Soliai M.M."/>
            <person name="Meyer S.E."/>
            <person name="Udall J.A."/>
            <person name="Elzinga D.E."/>
            <person name="Hermansen R.A."/>
            <person name="Bodily P.M."/>
            <person name="Hart A.A."/>
            <person name="Coleman C.E."/>
        </authorList>
    </citation>
    <scope>NUCLEOTIDE SEQUENCE [LARGE SCALE GENOMIC DNA]</scope>
    <source>
        <strain evidence="3 4">CCB06</strain>
        <tissue evidence="3">Mycelium</tissue>
    </source>
</reference>
<evidence type="ECO:0000313" key="4">
    <source>
        <dbReference type="Proteomes" id="UP000265663"/>
    </source>
</evidence>
<name>A0A3M7LXU5_9PLEO</name>
<dbReference type="InterPro" id="IPR055481">
    <property type="entry name" value="DUF7053"/>
</dbReference>
<proteinExistence type="predicted"/>
<evidence type="ECO:0000313" key="3">
    <source>
        <dbReference type="EMBL" id="RMZ67065.1"/>
    </source>
</evidence>
<evidence type="ECO:0000259" key="2">
    <source>
        <dbReference type="Pfam" id="PF23155"/>
    </source>
</evidence>
<dbReference type="EMBL" id="KE747810">
    <property type="protein sequence ID" value="RMZ67065.1"/>
    <property type="molecule type" value="Genomic_DNA"/>
</dbReference>
<dbReference type="AlphaFoldDB" id="A0A3M7LXU5"/>
<gene>
    <name evidence="3" type="ORF">GMOD_00000937</name>
</gene>
<feature type="compositionally biased region" description="Polar residues" evidence="1">
    <location>
        <begin position="384"/>
        <end position="393"/>
    </location>
</feature>
<feature type="region of interest" description="Disordered" evidence="1">
    <location>
        <begin position="363"/>
        <end position="393"/>
    </location>
</feature>
<accession>A0A3M7LXU5</accession>